<proteinExistence type="inferred from homology"/>
<dbReference type="SUPFAM" id="SSF56300">
    <property type="entry name" value="Metallo-dependent phosphatases"/>
    <property type="match status" value="1"/>
</dbReference>
<dbReference type="AlphaFoldDB" id="A0A7C4UF06"/>
<comment type="caution">
    <text evidence="3">The sequence shown here is derived from an EMBL/GenBank/DDBJ whole genome shotgun (WGS) entry which is preliminary data.</text>
</comment>
<reference evidence="3" key="1">
    <citation type="journal article" date="2020" name="mSystems">
        <title>Genome- and Community-Level Interaction Insights into Carbon Utilization and Element Cycling Functions of Hydrothermarchaeota in Hydrothermal Sediment.</title>
        <authorList>
            <person name="Zhou Z."/>
            <person name="Liu Y."/>
            <person name="Xu W."/>
            <person name="Pan J."/>
            <person name="Luo Z.H."/>
            <person name="Li M."/>
        </authorList>
    </citation>
    <scope>NUCLEOTIDE SEQUENCE [LARGE SCALE GENOMIC DNA]</scope>
    <source>
        <strain evidence="3">SpSt-780</strain>
    </source>
</reference>
<accession>A0A7C4UF06</accession>
<dbReference type="EMBL" id="DTHG01000010">
    <property type="protein sequence ID" value="HGW91090.1"/>
    <property type="molecule type" value="Genomic_DNA"/>
</dbReference>
<feature type="domain" description="Calcineurin-like phosphoesterase" evidence="2">
    <location>
        <begin position="1"/>
        <end position="200"/>
    </location>
</feature>
<name>A0A7C4UF06_UNCW3</name>
<evidence type="ECO:0000313" key="3">
    <source>
        <dbReference type="EMBL" id="HGW91090.1"/>
    </source>
</evidence>
<dbReference type="Pfam" id="PF12850">
    <property type="entry name" value="Metallophos_2"/>
    <property type="match status" value="1"/>
</dbReference>
<dbReference type="PANTHER" id="PTHR42850:SF2">
    <property type="entry name" value="BLL5683 PROTEIN"/>
    <property type="match status" value="1"/>
</dbReference>
<comment type="similarity">
    <text evidence="1">Belongs to the metallophosphoesterase superfamily. YfcE family.</text>
</comment>
<evidence type="ECO:0000256" key="1">
    <source>
        <dbReference type="ARBA" id="ARBA00008950"/>
    </source>
</evidence>
<organism evidence="3">
    <name type="scientific">candidate division WOR-3 bacterium</name>
    <dbReference type="NCBI Taxonomy" id="2052148"/>
    <lineage>
        <taxon>Bacteria</taxon>
        <taxon>Bacteria division WOR-3</taxon>
    </lineage>
</organism>
<protein>
    <submittedName>
        <fullName evidence="3">Metallophosphoesterase</fullName>
    </submittedName>
</protein>
<dbReference type="InterPro" id="IPR011152">
    <property type="entry name" value="Pesterase_MJ0912"/>
</dbReference>
<sequence>MKILIGSDIHGNLEALEAVLEEEYDYFVYLGDACDYGPDPEPVMEILKNETHVFILGNHDNAVAYNVDCNCSEELKELSIATRKYTRFVLKTGDIEYLKTLYPVSTFTYDNIKFAAFHGTPKNPLYGYLYPCDRDEKFKSELTPQRFYLGGSNVEEAHIFLLGHSHFQFLRFFEKKIILNPGSIGQPRDGFPLASYAIIDDGNIILKKKKYDLKKTLKKISQMPIDQKHILSLKKILKTAQI</sequence>
<evidence type="ECO:0000259" key="2">
    <source>
        <dbReference type="Pfam" id="PF12850"/>
    </source>
</evidence>
<dbReference type="GO" id="GO:0005737">
    <property type="term" value="C:cytoplasm"/>
    <property type="evidence" value="ECO:0007669"/>
    <property type="project" value="TreeGrafter"/>
</dbReference>
<dbReference type="Gene3D" id="3.60.21.10">
    <property type="match status" value="1"/>
</dbReference>
<dbReference type="PANTHER" id="PTHR42850">
    <property type="entry name" value="METALLOPHOSPHOESTERASE"/>
    <property type="match status" value="1"/>
</dbReference>
<dbReference type="InterPro" id="IPR024654">
    <property type="entry name" value="Calcineurin-like_PHP_lpxH"/>
</dbReference>
<gene>
    <name evidence="3" type="ORF">ENV67_00930</name>
</gene>
<dbReference type="InterPro" id="IPR050126">
    <property type="entry name" value="Ap4A_hydrolase"/>
</dbReference>
<dbReference type="GO" id="GO:0016791">
    <property type="term" value="F:phosphatase activity"/>
    <property type="evidence" value="ECO:0007669"/>
    <property type="project" value="TreeGrafter"/>
</dbReference>
<dbReference type="PIRSF" id="PIRSF000883">
    <property type="entry name" value="Pesterase_MJ0912"/>
    <property type="match status" value="1"/>
</dbReference>
<dbReference type="InterPro" id="IPR029052">
    <property type="entry name" value="Metallo-depent_PP-like"/>
</dbReference>